<feature type="binding site" evidence="10">
    <location>
        <position position="207"/>
    </location>
    <ligand>
        <name>Mg(2+)</name>
        <dbReference type="ChEBI" id="CHEBI:18420"/>
        <label>1</label>
        <note>catalytic</note>
    </ligand>
</feature>
<dbReference type="CDD" id="cd01638">
    <property type="entry name" value="CysQ"/>
    <property type="match status" value="1"/>
</dbReference>
<evidence type="ECO:0000256" key="10">
    <source>
        <dbReference type="PIRSR" id="PIRSR600760-2"/>
    </source>
</evidence>
<feature type="binding site" evidence="9">
    <location>
        <position position="84"/>
    </location>
    <ligand>
        <name>Mg(2+)</name>
        <dbReference type="ChEBI" id="CHEBI:18420"/>
        <label>1</label>
    </ligand>
</feature>
<dbReference type="RefSeq" id="WP_090668747.1">
    <property type="nucleotide sequence ID" value="NZ_FNIT01000001.1"/>
</dbReference>
<dbReference type="InterPro" id="IPR006240">
    <property type="entry name" value="CysQ"/>
</dbReference>
<feature type="binding site" evidence="10">
    <location>
        <position position="85"/>
    </location>
    <ligand>
        <name>Mg(2+)</name>
        <dbReference type="ChEBI" id="CHEBI:18420"/>
        <label>1</label>
        <note>catalytic</note>
    </ligand>
</feature>
<evidence type="ECO:0000256" key="2">
    <source>
        <dbReference type="ARBA" id="ARBA00005289"/>
    </source>
</evidence>
<comment type="subcellular location">
    <subcellularLocation>
        <location evidence="9">Cell inner membrane</location>
        <topology evidence="9">Peripheral membrane protein</topology>
        <orientation evidence="9">Cytoplasmic side</orientation>
    </subcellularLocation>
</comment>
<dbReference type="GO" id="GO:0050427">
    <property type="term" value="P:3'-phosphoadenosine 5'-phosphosulfate metabolic process"/>
    <property type="evidence" value="ECO:0007669"/>
    <property type="project" value="TreeGrafter"/>
</dbReference>
<evidence type="ECO:0000313" key="12">
    <source>
        <dbReference type="EMBL" id="SDN66920.1"/>
    </source>
</evidence>
<evidence type="ECO:0000256" key="1">
    <source>
        <dbReference type="ARBA" id="ARBA00001625"/>
    </source>
</evidence>
<proteinExistence type="inferred from homology"/>
<dbReference type="GO" id="GO:0005886">
    <property type="term" value="C:plasma membrane"/>
    <property type="evidence" value="ECO:0007669"/>
    <property type="project" value="UniProtKB-SubCell"/>
</dbReference>
<evidence type="ECO:0000256" key="3">
    <source>
        <dbReference type="ARBA" id="ARBA00022475"/>
    </source>
</evidence>
<evidence type="ECO:0000256" key="5">
    <source>
        <dbReference type="ARBA" id="ARBA00022723"/>
    </source>
</evidence>
<comment type="function">
    <text evidence="9">Converts adenosine-3',5'-bisphosphate (PAP) to AMP.</text>
</comment>
<feature type="binding site" evidence="9">
    <location>
        <position position="82"/>
    </location>
    <ligand>
        <name>Mg(2+)</name>
        <dbReference type="ChEBI" id="CHEBI:18420"/>
        <label>2</label>
    </ligand>
</feature>
<comment type="similarity">
    <text evidence="2 9">Belongs to the inositol monophosphatase superfamily. CysQ family.</text>
</comment>
<dbReference type="PANTHER" id="PTHR43028">
    <property type="entry name" value="3'(2'),5'-BISPHOSPHATE NUCLEOTIDASE 1"/>
    <property type="match status" value="1"/>
</dbReference>
<keyword evidence="4 9" id="KW-0997">Cell inner membrane</keyword>
<gene>
    <name evidence="9" type="primary">cysQ</name>
    <name evidence="12" type="ORF">SAMN05192530_101669</name>
</gene>
<comment type="cofactor">
    <cofactor evidence="9 10">
        <name>Mg(2+)</name>
        <dbReference type="ChEBI" id="CHEBI:18420"/>
    </cofactor>
</comment>
<keyword evidence="3 9" id="KW-1003">Cell membrane</keyword>
<evidence type="ECO:0000256" key="11">
    <source>
        <dbReference type="SAM" id="MobiDB-lite"/>
    </source>
</evidence>
<keyword evidence="5 9" id="KW-0479">Metal-binding</keyword>
<evidence type="ECO:0000256" key="6">
    <source>
        <dbReference type="ARBA" id="ARBA00022801"/>
    </source>
</evidence>
<dbReference type="NCBIfam" id="TIGR01331">
    <property type="entry name" value="bisphos_cysQ"/>
    <property type="match status" value="1"/>
</dbReference>
<evidence type="ECO:0000256" key="9">
    <source>
        <dbReference type="HAMAP-Rule" id="MF_02095"/>
    </source>
</evidence>
<dbReference type="Gene3D" id="3.40.190.80">
    <property type="match status" value="1"/>
</dbReference>
<dbReference type="InterPro" id="IPR020550">
    <property type="entry name" value="Inositol_monophosphatase_CS"/>
</dbReference>
<feature type="binding site" evidence="9">
    <location>
        <position position="85"/>
    </location>
    <ligand>
        <name>Mg(2+)</name>
        <dbReference type="ChEBI" id="CHEBI:18420"/>
        <label>2</label>
    </ligand>
</feature>
<dbReference type="EMBL" id="FNIT01000001">
    <property type="protein sequence ID" value="SDN66920.1"/>
    <property type="molecule type" value="Genomic_DNA"/>
</dbReference>
<evidence type="ECO:0000313" key="13">
    <source>
        <dbReference type="Proteomes" id="UP000198793"/>
    </source>
</evidence>
<dbReference type="Pfam" id="PF00459">
    <property type="entry name" value="Inositol_P"/>
    <property type="match status" value="1"/>
</dbReference>
<reference evidence="12 13" key="1">
    <citation type="submission" date="2016-10" db="EMBL/GenBank/DDBJ databases">
        <authorList>
            <person name="de Groot N.N."/>
        </authorList>
    </citation>
    <scope>NUCLEOTIDE SEQUENCE [LARGE SCALE GENOMIC DNA]</scope>
    <source>
        <strain evidence="13">L7-484,KACC 16230,DSM 25025</strain>
    </source>
</reference>
<feature type="binding site" evidence="9">
    <location>
        <begin position="84"/>
        <end position="87"/>
    </location>
    <ligand>
        <name>substrate</name>
    </ligand>
</feature>
<dbReference type="GO" id="GO:0000103">
    <property type="term" value="P:sulfate assimilation"/>
    <property type="evidence" value="ECO:0007669"/>
    <property type="project" value="TreeGrafter"/>
</dbReference>
<feature type="binding site" evidence="9">
    <location>
        <position position="82"/>
    </location>
    <ligand>
        <name>Mg(2+)</name>
        <dbReference type="ChEBI" id="CHEBI:18420"/>
        <label>1</label>
    </ligand>
</feature>
<organism evidence="12 13">
    <name type="scientific">Aureimonas jatrophae</name>
    <dbReference type="NCBI Taxonomy" id="1166073"/>
    <lineage>
        <taxon>Bacteria</taxon>
        <taxon>Pseudomonadati</taxon>
        <taxon>Pseudomonadota</taxon>
        <taxon>Alphaproteobacteria</taxon>
        <taxon>Hyphomicrobiales</taxon>
        <taxon>Aurantimonadaceae</taxon>
        <taxon>Aureimonas</taxon>
    </lineage>
</organism>
<dbReference type="PRINTS" id="PR00377">
    <property type="entry name" value="IMPHPHTASES"/>
</dbReference>
<dbReference type="Proteomes" id="UP000198793">
    <property type="component" value="Unassembled WGS sequence"/>
</dbReference>
<evidence type="ECO:0000256" key="8">
    <source>
        <dbReference type="ARBA" id="ARBA00023136"/>
    </source>
</evidence>
<dbReference type="SUPFAM" id="SSF56655">
    <property type="entry name" value="Carbohydrate phosphatase"/>
    <property type="match status" value="1"/>
</dbReference>
<dbReference type="OrthoDB" id="9785695at2"/>
<dbReference type="PROSITE" id="PS00630">
    <property type="entry name" value="IMP_2"/>
    <property type="match status" value="1"/>
</dbReference>
<dbReference type="GO" id="GO:0046854">
    <property type="term" value="P:phosphatidylinositol phosphate biosynthetic process"/>
    <property type="evidence" value="ECO:0007669"/>
    <property type="project" value="InterPro"/>
</dbReference>
<feature type="binding site" evidence="9">
    <location>
        <position position="65"/>
    </location>
    <ligand>
        <name>substrate</name>
    </ligand>
</feature>
<dbReference type="GO" id="GO:0000287">
    <property type="term" value="F:magnesium ion binding"/>
    <property type="evidence" value="ECO:0007669"/>
    <property type="project" value="UniProtKB-UniRule"/>
</dbReference>
<comment type="catalytic activity">
    <reaction evidence="1 9">
        <text>adenosine 3',5'-bisphosphate + H2O = AMP + phosphate</text>
        <dbReference type="Rhea" id="RHEA:10040"/>
        <dbReference type="ChEBI" id="CHEBI:15377"/>
        <dbReference type="ChEBI" id="CHEBI:43474"/>
        <dbReference type="ChEBI" id="CHEBI:58343"/>
        <dbReference type="ChEBI" id="CHEBI:456215"/>
        <dbReference type="EC" id="3.1.3.7"/>
    </reaction>
</comment>
<keyword evidence="13" id="KW-1185">Reference proteome</keyword>
<feature type="binding site" evidence="9">
    <location>
        <position position="207"/>
    </location>
    <ligand>
        <name>Mg(2+)</name>
        <dbReference type="ChEBI" id="CHEBI:18420"/>
        <label>2</label>
    </ligand>
</feature>
<dbReference type="GO" id="GO:0008441">
    <property type="term" value="F:3'(2'),5'-bisphosphate nucleotidase activity"/>
    <property type="evidence" value="ECO:0007669"/>
    <property type="project" value="UniProtKB-UniRule"/>
</dbReference>
<accession>A0A1H0D9V4</accession>
<name>A0A1H0D9V4_9HYPH</name>
<feature type="region of interest" description="Disordered" evidence="11">
    <location>
        <begin position="55"/>
        <end position="75"/>
    </location>
</feature>
<dbReference type="PROSITE" id="PS00629">
    <property type="entry name" value="IMP_1"/>
    <property type="match status" value="1"/>
</dbReference>
<protein>
    <recommendedName>
        <fullName evidence="9">3'(2'),5'-bisphosphate nucleotidase CysQ</fullName>
        <ecNumber evidence="9">3.1.3.7</ecNumber>
    </recommendedName>
    <alternativeName>
        <fullName evidence="9">3'(2'),5-bisphosphonucleoside 3'(2')-phosphohydrolase</fullName>
    </alternativeName>
    <alternativeName>
        <fullName evidence="9">3'-phosphoadenosine 5'-phosphate phosphatase</fullName>
        <shortName evidence="9">PAP phosphatase</shortName>
    </alternativeName>
</protein>
<feature type="binding site" evidence="9">
    <location>
        <position position="207"/>
    </location>
    <ligand>
        <name>substrate</name>
    </ligand>
</feature>
<dbReference type="InterPro" id="IPR000760">
    <property type="entry name" value="Inositol_monophosphatase-like"/>
</dbReference>
<keyword evidence="8 9" id="KW-0472">Membrane</keyword>
<dbReference type="HAMAP" id="MF_02095">
    <property type="entry name" value="CysQ"/>
    <property type="match status" value="1"/>
</dbReference>
<sequence length="260" mass="27166">MTTLLDTLVHAARLGGEVVMRHYAAGVEARAKSDGSPVTLADTEAEAAILASLRRDQPDVPTVGEETGASPGANGERFFLIDPLDGTREFISRNGEFTVNIALIENGEPVAGVVLAPAMGRLFAGSRETGAFEITPDGSRRPLRVRAAPTCPVVLGSRSHATAETMLWLERFPGHGAEPCGSSVKFGRIAAGEADLYPRLGPTMEWDTAAGDAVLRAAGGLTATLDGEALRYGQGGGDWRNPHFIAYGDPALAGRCRGAG</sequence>
<dbReference type="STRING" id="1166073.SAMN05192530_101669"/>
<dbReference type="EC" id="3.1.3.7" evidence="9"/>
<evidence type="ECO:0000256" key="4">
    <source>
        <dbReference type="ARBA" id="ARBA00022519"/>
    </source>
</evidence>
<feature type="binding site" evidence="9">
    <location>
        <position position="65"/>
    </location>
    <ligand>
        <name>Mg(2+)</name>
        <dbReference type="ChEBI" id="CHEBI:18420"/>
        <label>1</label>
    </ligand>
</feature>
<keyword evidence="7 9" id="KW-0460">Magnesium</keyword>
<dbReference type="InterPro" id="IPR020583">
    <property type="entry name" value="Inositol_monoP_metal-BS"/>
</dbReference>
<evidence type="ECO:0000256" key="7">
    <source>
        <dbReference type="ARBA" id="ARBA00022842"/>
    </source>
</evidence>
<dbReference type="InterPro" id="IPR050725">
    <property type="entry name" value="CysQ/Inositol_MonoPase"/>
</dbReference>
<dbReference type="PANTHER" id="PTHR43028:SF5">
    <property type="entry name" value="3'(2'),5'-BISPHOSPHATE NUCLEOTIDASE 1"/>
    <property type="match status" value="1"/>
</dbReference>
<feature type="binding site" evidence="10">
    <location>
        <position position="84"/>
    </location>
    <ligand>
        <name>Mg(2+)</name>
        <dbReference type="ChEBI" id="CHEBI:18420"/>
        <label>1</label>
        <note>catalytic</note>
    </ligand>
</feature>
<keyword evidence="6 9" id="KW-0378">Hydrolase</keyword>
<dbReference type="AlphaFoldDB" id="A0A1H0D9V4"/>
<feature type="binding site" evidence="10">
    <location>
        <position position="65"/>
    </location>
    <ligand>
        <name>Mg(2+)</name>
        <dbReference type="ChEBI" id="CHEBI:18420"/>
        <label>1</label>
        <note>catalytic</note>
    </ligand>
</feature>
<dbReference type="Gene3D" id="3.30.540.10">
    <property type="entry name" value="Fructose-1,6-Bisphosphatase, subunit A, domain 1"/>
    <property type="match status" value="1"/>
</dbReference>
<feature type="binding site" evidence="10">
    <location>
        <position position="82"/>
    </location>
    <ligand>
        <name>Mg(2+)</name>
        <dbReference type="ChEBI" id="CHEBI:18420"/>
        <label>1</label>
        <note>catalytic</note>
    </ligand>
</feature>